<organism evidence="1 2">
    <name type="scientific">Limnospira maxima CS-328</name>
    <dbReference type="NCBI Taxonomy" id="513049"/>
    <lineage>
        <taxon>Bacteria</taxon>
        <taxon>Bacillati</taxon>
        <taxon>Cyanobacteriota</taxon>
        <taxon>Cyanophyceae</taxon>
        <taxon>Oscillatoriophycideae</taxon>
        <taxon>Oscillatoriales</taxon>
        <taxon>Sirenicapillariaceae</taxon>
        <taxon>Limnospira</taxon>
    </lineage>
</organism>
<proteinExistence type="predicted"/>
<name>B5W0B4_LIMMA</name>
<dbReference type="Proteomes" id="UP000004061">
    <property type="component" value="Unassembled WGS sequence"/>
</dbReference>
<accession>B5W0B4</accession>
<dbReference type="Pfam" id="PF11103">
    <property type="entry name" value="DUF2887"/>
    <property type="match status" value="1"/>
</dbReference>
<dbReference type="PANTHER" id="PTHR35586">
    <property type="entry name" value="SLL1691 PROTEIN"/>
    <property type="match status" value="1"/>
</dbReference>
<dbReference type="PANTHER" id="PTHR35586:SF2">
    <property type="entry name" value="SLL1542 PROTEIN"/>
    <property type="match status" value="1"/>
</dbReference>
<dbReference type="AlphaFoldDB" id="B5W0B4"/>
<protein>
    <recommendedName>
        <fullName evidence="3">Rpn family recombination-promoting nuclease/putative transposase</fullName>
    </recommendedName>
</protein>
<evidence type="ECO:0000313" key="1">
    <source>
        <dbReference type="EMBL" id="EDZ95030.1"/>
    </source>
</evidence>
<evidence type="ECO:0008006" key="3">
    <source>
        <dbReference type="Google" id="ProtNLM"/>
    </source>
</evidence>
<evidence type="ECO:0000313" key="2">
    <source>
        <dbReference type="Proteomes" id="UP000004061"/>
    </source>
</evidence>
<gene>
    <name evidence="1" type="ORF">AmaxDRAFT_2208</name>
</gene>
<dbReference type="EMBL" id="ABYK01000013">
    <property type="protein sequence ID" value="EDZ95030.1"/>
    <property type="molecule type" value="Genomic_DNA"/>
</dbReference>
<sequence length="135" mass="14938">MGVGIIKLVLESESDAIASAINLIEQAEQTLPPESIQRDIIDIIETIVVYKLPQISREEIAQMLGLTDLKQTRFYQEAFADGRQEGLQQGLQEGLQRERINIVLRLANLGNSAEAIAQILGLPLEEIQQILSSSN</sequence>
<reference evidence="1 2" key="1">
    <citation type="journal article" date="2011" name="Appl. Environ. Microbiol.">
        <title>Contribution of a Sodium Ion Gradient to Energy Conservation during Fermentation in the Cyanobacterium Arthrospira (Spirulina) maxima CS-328.</title>
        <authorList>
            <person name="Carrieri D."/>
            <person name="Ananyev G."/>
            <person name="Lenz O."/>
            <person name="Bryant D.A."/>
            <person name="Dismukes G.C."/>
        </authorList>
    </citation>
    <scope>NUCLEOTIDE SEQUENCE [LARGE SCALE GENOMIC DNA]</scope>
    <source>
        <strain evidence="1 2">CS-328</strain>
    </source>
</reference>
<dbReference type="InterPro" id="IPR022573">
    <property type="entry name" value="DUF2887"/>
</dbReference>
<comment type="caution">
    <text evidence="1">The sequence shown here is derived from an EMBL/GenBank/DDBJ whole genome shotgun (WGS) entry which is preliminary data.</text>
</comment>
<keyword evidence="2" id="KW-1185">Reference proteome</keyword>